<evidence type="ECO:0000313" key="1">
    <source>
        <dbReference type="EMBL" id="MBD8031534.1"/>
    </source>
</evidence>
<reference evidence="1 2" key="1">
    <citation type="submission" date="2020-08" db="EMBL/GenBank/DDBJ databases">
        <title>A Genomic Blueprint of the Chicken Gut Microbiome.</title>
        <authorList>
            <person name="Gilroy R."/>
            <person name="Ravi A."/>
            <person name="Getino M."/>
            <person name="Pursley I."/>
            <person name="Horton D.L."/>
            <person name="Alikhan N.-F."/>
            <person name="Baker D."/>
            <person name="Gharbi K."/>
            <person name="Hall N."/>
            <person name="Watson M."/>
            <person name="Adriaenssens E.M."/>
            <person name="Foster-Nyarko E."/>
            <person name="Jarju S."/>
            <person name="Secka A."/>
            <person name="Antonio M."/>
            <person name="Oren A."/>
            <person name="Chaudhuri R."/>
            <person name="La Ragione R.M."/>
            <person name="Hildebrand F."/>
            <person name="Pallen M.J."/>
        </authorList>
    </citation>
    <scope>NUCLEOTIDE SEQUENCE [LARGE SCALE GENOMIC DNA]</scope>
    <source>
        <strain evidence="1 2">Sa1YVA6</strain>
    </source>
</reference>
<keyword evidence="2" id="KW-1185">Reference proteome</keyword>
<dbReference type="EMBL" id="JACSPW010000001">
    <property type="protein sequence ID" value="MBD8031534.1"/>
    <property type="molecule type" value="Genomic_DNA"/>
</dbReference>
<comment type="caution">
    <text evidence="1">The sequence shown here is derived from an EMBL/GenBank/DDBJ whole genome shotgun (WGS) entry which is preliminary data.</text>
</comment>
<gene>
    <name evidence="1" type="ORF">H9632_00545</name>
</gene>
<accession>A0ABR8XHX7</accession>
<protein>
    <submittedName>
        <fullName evidence="1">Stage VI sporulation protein F</fullName>
    </submittedName>
</protein>
<dbReference type="Pfam" id="PF14069">
    <property type="entry name" value="SpoVIF"/>
    <property type="match status" value="1"/>
</dbReference>
<evidence type="ECO:0000313" key="2">
    <source>
        <dbReference type="Proteomes" id="UP000600565"/>
    </source>
</evidence>
<organism evidence="1 2">
    <name type="scientific">Solibacillus merdavium</name>
    <dbReference type="NCBI Taxonomy" id="2762218"/>
    <lineage>
        <taxon>Bacteria</taxon>
        <taxon>Bacillati</taxon>
        <taxon>Bacillota</taxon>
        <taxon>Bacilli</taxon>
        <taxon>Bacillales</taxon>
        <taxon>Caryophanaceae</taxon>
        <taxon>Solibacillus</taxon>
    </lineage>
</organism>
<dbReference type="RefSeq" id="WP_191698606.1">
    <property type="nucleotide sequence ID" value="NZ_JACSPW010000001.1"/>
</dbReference>
<dbReference type="Proteomes" id="UP000600565">
    <property type="component" value="Unassembled WGS sequence"/>
</dbReference>
<proteinExistence type="predicted"/>
<sequence>MERSFFKNIERKTGVDFDEIMNLANALTYADFSDEKQVRKIVKKVSKLANKPVSSELEEKIVASIIQDGKSLDFSKIEKMMK</sequence>
<name>A0ABR8XHX7_9BACL</name>
<dbReference type="InterPro" id="IPR025942">
    <property type="entry name" value="SpoVIF"/>
</dbReference>